<keyword evidence="4" id="KW-1185">Reference proteome</keyword>
<feature type="compositionally biased region" description="Low complexity" evidence="1">
    <location>
        <begin position="210"/>
        <end position="226"/>
    </location>
</feature>
<feature type="transmembrane region" description="Helical" evidence="2">
    <location>
        <begin position="112"/>
        <end position="132"/>
    </location>
</feature>
<keyword evidence="2" id="KW-0812">Transmembrane</keyword>
<dbReference type="AlphaFoldDB" id="A0A1H4LV47"/>
<evidence type="ECO:0000313" key="4">
    <source>
        <dbReference type="Proteomes" id="UP000182652"/>
    </source>
</evidence>
<accession>A0A1H4LV47</accession>
<feature type="compositionally biased region" description="Pro residues" evidence="1">
    <location>
        <begin position="37"/>
        <end position="47"/>
    </location>
</feature>
<feature type="compositionally biased region" description="Low complexity" evidence="1">
    <location>
        <begin position="53"/>
        <end position="84"/>
    </location>
</feature>
<feature type="compositionally biased region" description="Gly residues" evidence="1">
    <location>
        <begin position="227"/>
        <end position="240"/>
    </location>
</feature>
<feature type="region of interest" description="Disordered" evidence="1">
    <location>
        <begin position="146"/>
        <end position="169"/>
    </location>
</feature>
<dbReference type="RefSeq" id="WP_066211692.1">
    <property type="nucleotide sequence ID" value="NZ_FNSN01000003.1"/>
</dbReference>
<feature type="region of interest" description="Disordered" evidence="1">
    <location>
        <begin position="1"/>
        <end position="108"/>
    </location>
</feature>
<sequence length="240" mass="24352">MAHNDTPSGAEQPPQGDPAGMPPADSGAGRRKDGSSPTPPWQPPQPPLHEDLAAAGAPGQPPYGAGIPPHGGAAPGHSPAGYGSEPAPAVDPFALEAEATERRNTKRKRRRTVVITLGVTALLAGTITAVVASQNDDDDYAQVCTDESTQQRVEDSKCEDSGASSTAGRSHAHYGWYFFPRGSSIPAIGSSVKNYSGGTSTLPKGSHAAKGFSSKGGSFTKSTTSRGGFGKSSGGRSTGG</sequence>
<proteinExistence type="predicted"/>
<evidence type="ECO:0000256" key="2">
    <source>
        <dbReference type="SAM" id="Phobius"/>
    </source>
</evidence>
<evidence type="ECO:0000313" key="3">
    <source>
        <dbReference type="EMBL" id="SEB74394.1"/>
    </source>
</evidence>
<organism evidence="3 4">
    <name type="scientific">Arthrobacter woluwensis</name>
    <dbReference type="NCBI Taxonomy" id="156980"/>
    <lineage>
        <taxon>Bacteria</taxon>
        <taxon>Bacillati</taxon>
        <taxon>Actinomycetota</taxon>
        <taxon>Actinomycetes</taxon>
        <taxon>Micrococcales</taxon>
        <taxon>Micrococcaceae</taxon>
        <taxon>Arthrobacter</taxon>
    </lineage>
</organism>
<gene>
    <name evidence="3" type="ORF">SAMN04489745_1130</name>
</gene>
<name>A0A1H4LV47_9MICC</name>
<evidence type="ECO:0000256" key="1">
    <source>
        <dbReference type="SAM" id="MobiDB-lite"/>
    </source>
</evidence>
<feature type="compositionally biased region" description="Polar residues" evidence="1">
    <location>
        <begin position="193"/>
        <end position="203"/>
    </location>
</feature>
<protein>
    <recommendedName>
        <fullName evidence="5">Tat pathway signal protein</fullName>
    </recommendedName>
</protein>
<keyword evidence="2" id="KW-1133">Transmembrane helix</keyword>
<dbReference type="STRING" id="156980.SAMN04489745_1130"/>
<feature type="region of interest" description="Disordered" evidence="1">
    <location>
        <begin position="193"/>
        <end position="240"/>
    </location>
</feature>
<evidence type="ECO:0008006" key="5">
    <source>
        <dbReference type="Google" id="ProtNLM"/>
    </source>
</evidence>
<dbReference type="EMBL" id="FNSN01000003">
    <property type="protein sequence ID" value="SEB74394.1"/>
    <property type="molecule type" value="Genomic_DNA"/>
</dbReference>
<dbReference type="Proteomes" id="UP000182652">
    <property type="component" value="Unassembled WGS sequence"/>
</dbReference>
<reference evidence="3 4" key="1">
    <citation type="submission" date="2016-10" db="EMBL/GenBank/DDBJ databases">
        <authorList>
            <person name="de Groot N.N."/>
        </authorList>
    </citation>
    <scope>NUCLEOTIDE SEQUENCE [LARGE SCALE GENOMIC DNA]</scope>
    <source>
        <strain evidence="3 4">DSM 10495</strain>
    </source>
</reference>
<keyword evidence="2" id="KW-0472">Membrane</keyword>